<dbReference type="InterPro" id="IPR025657">
    <property type="entry name" value="RadC_JAB"/>
</dbReference>
<dbReference type="Pfam" id="PF04002">
    <property type="entry name" value="RadC"/>
    <property type="match status" value="1"/>
</dbReference>
<dbReference type="PROSITE" id="PS50249">
    <property type="entry name" value="MPN"/>
    <property type="match status" value="1"/>
</dbReference>
<keyword evidence="2" id="KW-0645">Protease</keyword>
<dbReference type="Gene3D" id="3.40.140.10">
    <property type="entry name" value="Cytidine Deaminase, domain 2"/>
    <property type="match status" value="1"/>
</dbReference>
<dbReference type="InterPro" id="IPR037518">
    <property type="entry name" value="MPN"/>
</dbReference>
<proteinExistence type="inferred from homology"/>
<evidence type="ECO:0000256" key="6">
    <source>
        <dbReference type="ARBA" id="ARBA00023049"/>
    </source>
</evidence>
<evidence type="ECO:0000313" key="8">
    <source>
        <dbReference type="EMBL" id="MEQ4485451.1"/>
    </source>
</evidence>
<dbReference type="EMBL" id="JASKHM010000015">
    <property type="protein sequence ID" value="MEQ4485451.1"/>
    <property type="molecule type" value="Genomic_DNA"/>
</dbReference>
<dbReference type="PANTHER" id="PTHR30471">
    <property type="entry name" value="DNA REPAIR PROTEIN RADC"/>
    <property type="match status" value="1"/>
</dbReference>
<comment type="caution">
    <text evidence="8">The sequence shown here is derived from an EMBL/GenBank/DDBJ whole genome shotgun (WGS) entry which is preliminary data.</text>
</comment>
<dbReference type="RefSeq" id="WP_232187779.1">
    <property type="nucleotide sequence ID" value="NZ_JAIOAP010000014.1"/>
</dbReference>
<name>A0ABV1KZH8_9BACL</name>
<organism evidence="8 9">
    <name type="scientific">Cohnella silvisoli</name>
    <dbReference type="NCBI Taxonomy" id="2873699"/>
    <lineage>
        <taxon>Bacteria</taxon>
        <taxon>Bacillati</taxon>
        <taxon>Bacillota</taxon>
        <taxon>Bacilli</taxon>
        <taxon>Bacillales</taxon>
        <taxon>Paenibacillaceae</taxon>
        <taxon>Cohnella</taxon>
    </lineage>
</organism>
<evidence type="ECO:0000256" key="3">
    <source>
        <dbReference type="ARBA" id="ARBA00022723"/>
    </source>
</evidence>
<accession>A0ABV1KZH8</accession>
<evidence type="ECO:0000259" key="7">
    <source>
        <dbReference type="PROSITE" id="PS50249"/>
    </source>
</evidence>
<protein>
    <submittedName>
        <fullName evidence="8">JAB domain-containing protein</fullName>
    </submittedName>
</protein>
<comment type="similarity">
    <text evidence="1">Belongs to the UPF0758 family.</text>
</comment>
<feature type="domain" description="MPN" evidence="7">
    <location>
        <begin position="2"/>
        <end position="126"/>
    </location>
</feature>
<keyword evidence="4" id="KW-0378">Hydrolase</keyword>
<evidence type="ECO:0000313" key="9">
    <source>
        <dbReference type="Proteomes" id="UP001493487"/>
    </source>
</evidence>
<evidence type="ECO:0000256" key="2">
    <source>
        <dbReference type="ARBA" id="ARBA00022670"/>
    </source>
</evidence>
<dbReference type="CDD" id="cd08071">
    <property type="entry name" value="MPN_DUF2466"/>
    <property type="match status" value="1"/>
</dbReference>
<evidence type="ECO:0000256" key="4">
    <source>
        <dbReference type="ARBA" id="ARBA00022801"/>
    </source>
</evidence>
<keyword evidence="9" id="KW-1185">Reference proteome</keyword>
<dbReference type="InterPro" id="IPR001405">
    <property type="entry name" value="UPF0758"/>
</dbReference>
<gene>
    <name evidence="8" type="ORF">QJS35_23990</name>
</gene>
<dbReference type="PANTHER" id="PTHR30471:SF3">
    <property type="entry name" value="UPF0758 PROTEIN YEES-RELATED"/>
    <property type="match status" value="1"/>
</dbReference>
<keyword evidence="6" id="KW-0482">Metalloprotease</keyword>
<keyword evidence="5" id="KW-0862">Zinc</keyword>
<evidence type="ECO:0000256" key="5">
    <source>
        <dbReference type="ARBA" id="ARBA00022833"/>
    </source>
</evidence>
<reference evidence="8 9" key="1">
    <citation type="journal article" date="2023" name="Genome Announc.">
        <title>Pan-Genome Analyses of the Genus Cohnella and Proposal of the Novel Species Cohnella silvisoli sp. nov., Isolated from Forest Soil.</title>
        <authorList>
            <person name="Wang C."/>
            <person name="Mao L."/>
            <person name="Bao G."/>
            <person name="Zhu H."/>
        </authorList>
    </citation>
    <scope>NUCLEOTIDE SEQUENCE [LARGE SCALE GENOMIC DNA]</scope>
    <source>
        <strain evidence="8 9">NL03-T5-1</strain>
    </source>
</reference>
<sequence>MKIDTPEKANDIFRQFLDSESDREGCALLCLDSHKYPTHLQVISIGILNATLIHPREVFKTAILANAESIICAHWHPSGDPEPSIEDVKITHRLVRTGEIVGIELMDHLILGSDNGFISLKESGLMDMMEFVGLNSLAVQDHDML</sequence>
<dbReference type="Proteomes" id="UP001493487">
    <property type="component" value="Unassembled WGS sequence"/>
</dbReference>
<keyword evidence="3" id="KW-0479">Metal-binding</keyword>
<dbReference type="SUPFAM" id="SSF102712">
    <property type="entry name" value="JAB1/MPN domain"/>
    <property type="match status" value="1"/>
</dbReference>
<evidence type="ECO:0000256" key="1">
    <source>
        <dbReference type="ARBA" id="ARBA00010243"/>
    </source>
</evidence>